<dbReference type="Proteomes" id="UP000198605">
    <property type="component" value="Unassembled WGS sequence"/>
</dbReference>
<dbReference type="AlphaFoldDB" id="A0A1C6UHA3"/>
<sequence length="198" mass="21632">MTWEWLAPTATAVVGLAGIAGTVGAATLARRTQIETARMAAVNALLQEKRALYARYLHAAEDFRDASTELLRLNEAKDAMLERLRSHLDLDDQPIPDELKAEISVLASRAEVMQRDLHASEKHLRRLRAELAVIGGTALSIIAVRLESKLTAVALGTAREDDDISGAMGYLTTAMHADVDPTNDESERLIREIAGLHK</sequence>
<protein>
    <submittedName>
        <fullName evidence="1">Uncharacterized protein</fullName>
    </submittedName>
</protein>
<evidence type="ECO:0000313" key="1">
    <source>
        <dbReference type="EMBL" id="SCL53436.1"/>
    </source>
</evidence>
<name>A0A1C6UHA3_9ACTN</name>
<dbReference type="EMBL" id="FMIB01000002">
    <property type="protein sequence ID" value="SCL53436.1"/>
    <property type="molecule type" value="Genomic_DNA"/>
</dbReference>
<organism evidence="1 2">
    <name type="scientific">Micromonospora chersina</name>
    <dbReference type="NCBI Taxonomy" id="47854"/>
    <lineage>
        <taxon>Bacteria</taxon>
        <taxon>Bacillati</taxon>
        <taxon>Actinomycetota</taxon>
        <taxon>Actinomycetes</taxon>
        <taxon>Micromonosporales</taxon>
        <taxon>Micromonosporaceae</taxon>
        <taxon>Micromonospora</taxon>
    </lineage>
</organism>
<keyword evidence="2" id="KW-1185">Reference proteome</keyword>
<gene>
    <name evidence="1" type="ORF">GA0070603_1599</name>
</gene>
<accession>A0A1C6UHA3</accession>
<reference evidence="2" key="1">
    <citation type="submission" date="2016-06" db="EMBL/GenBank/DDBJ databases">
        <authorList>
            <person name="Varghese N."/>
            <person name="Submissions Spin"/>
        </authorList>
    </citation>
    <scope>NUCLEOTIDE SEQUENCE [LARGE SCALE GENOMIC DNA]</scope>
    <source>
        <strain evidence="2">DSM 44151</strain>
    </source>
</reference>
<proteinExistence type="predicted"/>
<evidence type="ECO:0000313" key="2">
    <source>
        <dbReference type="Proteomes" id="UP000198605"/>
    </source>
</evidence>